<dbReference type="EMBL" id="JBITPR010000046">
    <property type="protein sequence ID" value="MFI7873474.1"/>
    <property type="molecule type" value="Genomic_DNA"/>
</dbReference>
<reference evidence="2 3" key="1">
    <citation type="submission" date="2024-07" db="EMBL/GenBank/DDBJ databases">
        <title>Whole genome sequencing of Prodigiosin pigment-producing Streptomyces salinarius isolated from rhizosphere soil of Arachis hypogaea.</title>
        <authorList>
            <person name="Vidhya A."/>
            <person name="Ramya S."/>
        </authorList>
    </citation>
    <scope>NUCLEOTIDE SEQUENCE [LARGE SCALE GENOMIC DNA]</scope>
    <source>
        <strain evidence="2 3">VRMG2420</strain>
    </source>
</reference>
<dbReference type="RefSeq" id="WP_399594069.1">
    <property type="nucleotide sequence ID" value="NZ_JBITPR010000046.1"/>
</dbReference>
<evidence type="ECO:0000313" key="2">
    <source>
        <dbReference type="EMBL" id="MFI7873474.1"/>
    </source>
</evidence>
<comment type="caution">
    <text evidence="2">The sequence shown here is derived from an EMBL/GenBank/DDBJ whole genome shotgun (WGS) entry which is preliminary data.</text>
</comment>
<evidence type="ECO:0000256" key="1">
    <source>
        <dbReference type="SAM" id="MobiDB-lite"/>
    </source>
</evidence>
<keyword evidence="3" id="KW-1185">Reference proteome</keyword>
<accession>A0ABW8BEL6</accession>
<feature type="compositionally biased region" description="Basic and acidic residues" evidence="1">
    <location>
        <begin position="1"/>
        <end position="18"/>
    </location>
</feature>
<evidence type="ECO:0000313" key="3">
    <source>
        <dbReference type="Proteomes" id="UP001614264"/>
    </source>
</evidence>
<sequence length="146" mass="16127">MSPKRADRRPPLSDDGVVKQDGPVDATERQPLEDLVHWNGELSELIEAARHGDPTATVTLRRDHTAAALEKVATGLASPSELIDWAQVVHFEERVDVDEGHQDLLTQSLVEVSTPELFEPVTLAVCQRWLHTLRAVPEPCAKADGR</sequence>
<name>A0ABW8BEL6_9ACTN</name>
<dbReference type="Proteomes" id="UP001614264">
    <property type="component" value="Unassembled WGS sequence"/>
</dbReference>
<gene>
    <name evidence="2" type="ORF">AB4829_23075</name>
</gene>
<proteinExistence type="predicted"/>
<protein>
    <submittedName>
        <fullName evidence="2">Uncharacterized protein</fullName>
    </submittedName>
</protein>
<feature type="region of interest" description="Disordered" evidence="1">
    <location>
        <begin position="1"/>
        <end position="31"/>
    </location>
</feature>
<organism evidence="2 3">
    <name type="scientific">Streptomyces salinarius</name>
    <dbReference type="NCBI Taxonomy" id="2762598"/>
    <lineage>
        <taxon>Bacteria</taxon>
        <taxon>Bacillati</taxon>
        <taxon>Actinomycetota</taxon>
        <taxon>Actinomycetes</taxon>
        <taxon>Kitasatosporales</taxon>
        <taxon>Streptomycetaceae</taxon>
        <taxon>Streptomyces</taxon>
    </lineage>
</organism>